<sequence length="494" mass="52461">MKPLFPPRRPALALCTAACLLAGCTVGPDYRGAPAASDTPTFVRAPATGIDAGAPAPSAWWHALHDRRLDALIAAALAHNPDLHAAQARLRAARAQLAQQRAAELPKASATVAAIRMREPDVSTLGALLPSNGSGQSGSAPATLGTGPLQLYSAGFDATWEIDLFGGTRRAIEAASAQADAVDADLADTQVSIAAEVATAYVDLRDRQQRLALSRRTAELQQQMLALTQQRRARGVAADADIERLTTQVENTRASLIPLDAQVTESLDRLAILTGREPGALDAELSTDEASLPTLPASAPVGDPAALLKRRPDIRAAERRLASSNAQIGEHIADYFPKVTLLGDIGFSATDPAHLFRKQNASWIGAPYLQWNILDFGRTRGAVRAAEASRDEADANYRKAVLGALQDANTALQRYGHQRDHVVALTKVQASATHSATLMSERYRAGVASMIDLLDTQRESLAARQNVIAAQAELIKDYVSVQKSLGLGWQAGDA</sequence>
<keyword evidence="4" id="KW-1185">Reference proteome</keyword>
<keyword evidence="2" id="KW-0812">Transmembrane</keyword>
<dbReference type="KEGG" id="bmu:Bmul_4684"/>
<dbReference type="STRING" id="395019.BMULJ_03830"/>
<evidence type="ECO:0000313" key="4">
    <source>
        <dbReference type="Proteomes" id="UP000008815"/>
    </source>
</evidence>
<dbReference type="eggNOG" id="COG1538">
    <property type="taxonomic scope" value="Bacteria"/>
</dbReference>
<dbReference type="PANTHER" id="PTHR30203:SF25">
    <property type="entry name" value="OUTER MEMBRANE PROTEIN-RELATED"/>
    <property type="match status" value="1"/>
</dbReference>
<name>A0A0H3KQ03_BURM1</name>
<feature type="signal peptide" evidence="2">
    <location>
        <begin position="1"/>
        <end position="22"/>
    </location>
</feature>
<dbReference type="Proteomes" id="UP000008815">
    <property type="component" value="Chromosome 2"/>
</dbReference>
<dbReference type="GO" id="GO:0015562">
    <property type="term" value="F:efflux transmembrane transporter activity"/>
    <property type="evidence" value="ECO:0007669"/>
    <property type="project" value="InterPro"/>
</dbReference>
<organism evidence="3 4">
    <name type="scientific">Burkholderia multivorans (strain ATCC 17616 / 249)</name>
    <dbReference type="NCBI Taxonomy" id="395019"/>
    <lineage>
        <taxon>Bacteria</taxon>
        <taxon>Pseudomonadati</taxon>
        <taxon>Pseudomonadota</taxon>
        <taxon>Betaproteobacteria</taxon>
        <taxon>Burkholderiales</taxon>
        <taxon>Burkholderiaceae</taxon>
        <taxon>Burkholderia</taxon>
        <taxon>Burkholderia cepacia complex</taxon>
    </lineage>
</organism>
<protein>
    <submittedName>
        <fullName evidence="3">RND efflux system outer membrane lipoprotein</fullName>
    </submittedName>
</protein>
<keyword evidence="2" id="KW-0732">Signal</keyword>
<dbReference type="NCBIfam" id="TIGR01845">
    <property type="entry name" value="outer_NodT"/>
    <property type="match status" value="1"/>
</dbReference>
<dbReference type="KEGG" id="bmj:BMULJ_03830"/>
<dbReference type="GO" id="GO:0005886">
    <property type="term" value="C:plasma membrane"/>
    <property type="evidence" value="ECO:0007669"/>
    <property type="project" value="UniProtKB-SubCell"/>
</dbReference>
<dbReference type="Gene3D" id="2.20.200.10">
    <property type="entry name" value="Outer membrane efflux proteins (OEP)"/>
    <property type="match status" value="1"/>
</dbReference>
<dbReference type="HOGENOM" id="CLU_012817_13_0_4"/>
<dbReference type="SUPFAM" id="SSF56954">
    <property type="entry name" value="Outer membrane efflux proteins (OEP)"/>
    <property type="match status" value="1"/>
</dbReference>
<dbReference type="InterPro" id="IPR010131">
    <property type="entry name" value="MdtP/NodT-like"/>
</dbReference>
<dbReference type="Pfam" id="PF02321">
    <property type="entry name" value="OEP"/>
    <property type="match status" value="2"/>
</dbReference>
<dbReference type="PROSITE" id="PS51257">
    <property type="entry name" value="PROKAR_LIPOPROTEIN"/>
    <property type="match status" value="1"/>
</dbReference>
<dbReference type="RefSeq" id="WP_012217343.1">
    <property type="nucleotide sequence ID" value="NC_010086.1"/>
</dbReference>
<gene>
    <name evidence="3" type="ordered locus">BMULJ_03830</name>
</gene>
<dbReference type="Gene3D" id="1.20.1600.10">
    <property type="entry name" value="Outer membrane efflux proteins (OEP)"/>
    <property type="match status" value="1"/>
</dbReference>
<dbReference type="PANTHER" id="PTHR30203">
    <property type="entry name" value="OUTER MEMBRANE CATION EFFLUX PROTEIN"/>
    <property type="match status" value="1"/>
</dbReference>
<accession>A0A0H3KQ03</accession>
<evidence type="ECO:0000256" key="2">
    <source>
        <dbReference type="RuleBase" id="RU362097"/>
    </source>
</evidence>
<comment type="subcellular location">
    <subcellularLocation>
        <location evidence="2">Cell membrane</location>
        <topology evidence="2">Lipid-anchor</topology>
    </subcellularLocation>
</comment>
<dbReference type="InterPro" id="IPR003423">
    <property type="entry name" value="OMP_efflux"/>
</dbReference>
<feature type="chain" id="PRO_5002613805" evidence="2">
    <location>
        <begin position="23"/>
        <end position="494"/>
    </location>
</feature>
<dbReference type="EMBL" id="AP009386">
    <property type="protein sequence ID" value="BAG45690.1"/>
    <property type="molecule type" value="Genomic_DNA"/>
</dbReference>
<reference evidence="3 4" key="1">
    <citation type="submission" date="2007-04" db="EMBL/GenBank/DDBJ databases">
        <title>Complete genome sequence of Burkholderia multivorans ATCC 17616.</title>
        <authorList>
            <person name="Ohtsubo Y."/>
            <person name="Yamashita A."/>
            <person name="Kurokawa K."/>
            <person name="Takami H."/>
            <person name="Yuhara S."/>
            <person name="Nishiyama E."/>
            <person name="Endo R."/>
            <person name="Miyazaki R."/>
            <person name="Ono A."/>
            <person name="Yano K."/>
            <person name="Ito M."/>
            <person name="Sota M."/>
            <person name="Yuji N."/>
            <person name="Hattori M."/>
            <person name="Tsuda M."/>
        </authorList>
    </citation>
    <scope>NUCLEOTIDE SEQUENCE [LARGE SCALE GENOMIC DNA]</scope>
    <source>
        <strain evidence="4">ATCC 17616 / 249</strain>
    </source>
</reference>
<evidence type="ECO:0000313" key="3">
    <source>
        <dbReference type="EMBL" id="BAG45690.1"/>
    </source>
</evidence>
<keyword evidence="2" id="KW-0472">Membrane</keyword>
<keyword evidence="2" id="KW-0564">Palmitate</keyword>
<keyword evidence="2" id="KW-1134">Transmembrane beta strand</keyword>
<proteinExistence type="inferred from homology"/>
<evidence type="ECO:0000256" key="1">
    <source>
        <dbReference type="ARBA" id="ARBA00007613"/>
    </source>
</evidence>
<keyword evidence="2 3" id="KW-0449">Lipoprotein</keyword>
<dbReference type="AlphaFoldDB" id="A0A0H3KQ03"/>
<comment type="similarity">
    <text evidence="1 2">Belongs to the outer membrane factor (OMF) (TC 1.B.17) family.</text>
</comment>